<accession>A0A0R1UL52</accession>
<sequence length="182" mass="20578">MKWLLNELVRYHEEPLHINDTFDLNAMMTERFAGKVLQVAPVVVDAYVSSDNGDVTFGITVTTTVTTPSSRSLTPVELPVQFEFTENYTDDASHLGRYEDDEMVFVIEPDEIIDFHEMLAENIIEQIPLKVLTPAEAAGDEFPQGNDWSVTTQERVAQQQADQVDPRFAKLKALFPDQDEGK</sequence>
<dbReference type="InterPro" id="IPR003772">
    <property type="entry name" value="YceD"/>
</dbReference>
<name>A0A0R1UL52_9LACO</name>
<keyword evidence="2" id="KW-1185">Reference proteome</keyword>
<protein>
    <recommendedName>
        <fullName evidence="3">Nucleic acid-binding protein</fullName>
    </recommendedName>
</protein>
<comment type="caution">
    <text evidence="1">The sequence shown here is derived from an EMBL/GenBank/DDBJ whole genome shotgun (WGS) entry which is preliminary data.</text>
</comment>
<gene>
    <name evidence="1" type="ORF">FC21_GL000368</name>
</gene>
<organism evidence="1 2">
    <name type="scientific">Limosilactobacillus equigenerosi DSM 18793 = JCM 14505</name>
    <dbReference type="NCBI Taxonomy" id="1423742"/>
    <lineage>
        <taxon>Bacteria</taxon>
        <taxon>Bacillati</taxon>
        <taxon>Bacillota</taxon>
        <taxon>Bacilli</taxon>
        <taxon>Lactobacillales</taxon>
        <taxon>Lactobacillaceae</taxon>
        <taxon>Limosilactobacillus</taxon>
    </lineage>
</organism>
<dbReference type="EMBL" id="AZGC01000058">
    <property type="protein sequence ID" value="KRL92218.1"/>
    <property type="molecule type" value="Genomic_DNA"/>
</dbReference>
<proteinExistence type="predicted"/>
<evidence type="ECO:0000313" key="1">
    <source>
        <dbReference type="EMBL" id="KRL92218.1"/>
    </source>
</evidence>
<dbReference type="OrthoDB" id="9790372at2"/>
<evidence type="ECO:0000313" key="2">
    <source>
        <dbReference type="Proteomes" id="UP000051084"/>
    </source>
</evidence>
<dbReference type="PATRIC" id="fig|1423742.4.peg.385"/>
<dbReference type="Pfam" id="PF02620">
    <property type="entry name" value="YceD"/>
    <property type="match status" value="1"/>
</dbReference>
<reference evidence="1 2" key="1">
    <citation type="journal article" date="2015" name="Genome Announc.">
        <title>Expanding the biotechnology potential of lactobacilli through comparative genomics of 213 strains and associated genera.</title>
        <authorList>
            <person name="Sun Z."/>
            <person name="Harris H.M."/>
            <person name="McCann A."/>
            <person name="Guo C."/>
            <person name="Argimon S."/>
            <person name="Zhang W."/>
            <person name="Yang X."/>
            <person name="Jeffery I.B."/>
            <person name="Cooney J.C."/>
            <person name="Kagawa T.F."/>
            <person name="Liu W."/>
            <person name="Song Y."/>
            <person name="Salvetti E."/>
            <person name="Wrobel A."/>
            <person name="Rasinkangas P."/>
            <person name="Parkhill J."/>
            <person name="Rea M.C."/>
            <person name="O'Sullivan O."/>
            <person name="Ritari J."/>
            <person name="Douillard F.P."/>
            <person name="Paul Ross R."/>
            <person name="Yang R."/>
            <person name="Briner A.E."/>
            <person name="Felis G.E."/>
            <person name="de Vos W.M."/>
            <person name="Barrangou R."/>
            <person name="Klaenhammer T.R."/>
            <person name="Caufield P.W."/>
            <person name="Cui Y."/>
            <person name="Zhang H."/>
            <person name="O'Toole P.W."/>
        </authorList>
    </citation>
    <scope>NUCLEOTIDE SEQUENCE [LARGE SCALE GENOMIC DNA]</scope>
    <source>
        <strain evidence="1 2">DSM 18793</strain>
    </source>
</reference>
<dbReference type="STRING" id="417373.GCA_001570685_01321"/>
<evidence type="ECO:0008006" key="3">
    <source>
        <dbReference type="Google" id="ProtNLM"/>
    </source>
</evidence>
<dbReference type="Proteomes" id="UP000051084">
    <property type="component" value="Unassembled WGS sequence"/>
</dbReference>
<dbReference type="AlphaFoldDB" id="A0A0R1UL52"/>
<dbReference type="RefSeq" id="WP_056995816.1">
    <property type="nucleotide sequence ID" value="NZ_AZGC01000058.1"/>
</dbReference>